<dbReference type="PANTHER" id="PTHR24394:SF48">
    <property type="entry name" value="ZINC FINGER PROTEIN 771"/>
    <property type="match status" value="1"/>
</dbReference>
<dbReference type="GeneID" id="300577270"/>
<feature type="coiled-coil region" evidence="10">
    <location>
        <begin position="78"/>
        <end position="105"/>
    </location>
</feature>
<feature type="compositionally biased region" description="Acidic residues" evidence="11">
    <location>
        <begin position="270"/>
        <end position="295"/>
    </location>
</feature>
<protein>
    <submittedName>
        <fullName evidence="13">Zinc finger protein 879</fullName>
    </submittedName>
</protein>
<evidence type="ECO:0000256" key="4">
    <source>
        <dbReference type="ARBA" id="ARBA00022771"/>
    </source>
</evidence>
<keyword evidence="4 9" id="KW-0863">Zinc-finger</keyword>
<dbReference type="InterPro" id="IPR036236">
    <property type="entry name" value="Znf_C2H2_sf"/>
</dbReference>
<keyword evidence="6" id="KW-0805">Transcription regulation</keyword>
<proteinExistence type="predicted"/>
<dbReference type="InterPro" id="IPR013087">
    <property type="entry name" value="Znf_C2H2_type"/>
</dbReference>
<keyword evidence="14" id="KW-1185">Reference proteome</keyword>
<feature type="domain" description="C2H2-type" evidence="12">
    <location>
        <begin position="1065"/>
        <end position="1093"/>
    </location>
</feature>
<evidence type="ECO:0000256" key="7">
    <source>
        <dbReference type="ARBA" id="ARBA00023163"/>
    </source>
</evidence>
<feature type="region of interest" description="Disordered" evidence="11">
    <location>
        <begin position="181"/>
        <end position="327"/>
    </location>
</feature>
<evidence type="ECO:0000259" key="12">
    <source>
        <dbReference type="PROSITE" id="PS50157"/>
    </source>
</evidence>
<feature type="domain" description="C2H2-type" evidence="12">
    <location>
        <begin position="968"/>
        <end position="996"/>
    </location>
</feature>
<comment type="subcellular location">
    <subcellularLocation>
        <location evidence="1">Nucleus</location>
    </subcellularLocation>
</comment>
<evidence type="ECO:0000256" key="3">
    <source>
        <dbReference type="ARBA" id="ARBA00022737"/>
    </source>
</evidence>
<feature type="compositionally biased region" description="Acidic residues" evidence="11">
    <location>
        <begin position="231"/>
        <end position="240"/>
    </location>
</feature>
<feature type="domain" description="C2H2-type" evidence="12">
    <location>
        <begin position="1098"/>
        <end position="1126"/>
    </location>
</feature>
<dbReference type="SMART" id="SM00355">
    <property type="entry name" value="ZnF_C2H2"/>
    <property type="match status" value="8"/>
</dbReference>
<evidence type="ECO:0000256" key="9">
    <source>
        <dbReference type="PROSITE-ProRule" id="PRU00042"/>
    </source>
</evidence>
<comment type="caution">
    <text evidence="13">The sequence shown here is derived from an EMBL/GenBank/DDBJ whole genome shotgun (WGS) entry which is preliminary data.</text>
</comment>
<dbReference type="SUPFAM" id="SSF57667">
    <property type="entry name" value="beta-beta-alpha zinc fingers"/>
    <property type="match status" value="4"/>
</dbReference>
<dbReference type="RefSeq" id="XP_073558934.1">
    <property type="nucleotide sequence ID" value="XM_073702820.1"/>
</dbReference>
<keyword evidence="8" id="KW-0539">Nucleus</keyword>
<evidence type="ECO:0000256" key="5">
    <source>
        <dbReference type="ARBA" id="ARBA00022833"/>
    </source>
</evidence>
<name>A0ABY2H3B0_9HYPO</name>
<gene>
    <name evidence="13" type="ORF">CCMA1212_005563</name>
</gene>
<keyword evidence="5" id="KW-0862">Zinc</keyword>
<keyword evidence="7" id="KW-0804">Transcription</keyword>
<dbReference type="Gene3D" id="3.30.160.60">
    <property type="entry name" value="Classic Zinc Finger"/>
    <property type="match status" value="4"/>
</dbReference>
<keyword evidence="3" id="KW-0677">Repeat</keyword>
<evidence type="ECO:0000256" key="10">
    <source>
        <dbReference type="SAM" id="Coils"/>
    </source>
</evidence>
<feature type="domain" description="C2H2-type" evidence="12">
    <location>
        <begin position="999"/>
        <end position="1027"/>
    </location>
</feature>
<dbReference type="PROSITE" id="PS00028">
    <property type="entry name" value="ZINC_FINGER_C2H2_1"/>
    <property type="match status" value="8"/>
</dbReference>
<accession>A0ABY2H3B0</accession>
<keyword evidence="2" id="KW-0479">Metal-binding</keyword>
<dbReference type="PANTHER" id="PTHR24394">
    <property type="entry name" value="ZINC FINGER PROTEIN"/>
    <property type="match status" value="1"/>
</dbReference>
<dbReference type="Pfam" id="PF00096">
    <property type="entry name" value="zf-C2H2"/>
    <property type="match status" value="5"/>
</dbReference>
<feature type="domain" description="C2H2-type" evidence="12">
    <location>
        <begin position="911"/>
        <end position="939"/>
    </location>
</feature>
<organism evidence="13 14">
    <name type="scientific">Trichoderma ghanense</name>
    <dbReference type="NCBI Taxonomy" id="65468"/>
    <lineage>
        <taxon>Eukaryota</taxon>
        <taxon>Fungi</taxon>
        <taxon>Dikarya</taxon>
        <taxon>Ascomycota</taxon>
        <taxon>Pezizomycotina</taxon>
        <taxon>Sordariomycetes</taxon>
        <taxon>Hypocreomycetidae</taxon>
        <taxon>Hypocreales</taxon>
        <taxon>Hypocreaceae</taxon>
        <taxon>Trichoderma</taxon>
    </lineage>
</organism>
<sequence>MENNVAFRQLMCAIVMFKYCRKRPSIASCVLPGVPVESVINCRQLPASSVFALRRTALARVGVFLVVVSEIADCVRLLETYARDCERIKQECDEIEVAMEEARTRSVKETLGAKLRNKANDGLQKQVELLEFAKASGWTKSARDVLWYKFPVAGDKEDDQAKFERDRNASTLRIERIKEPAKRSAPVLDTPAPKRRLVEPLATPATVQRRSGRLSNRPKVDYSMTKASTGYDEDDDDEPDLYSGSPKSKVAQRPAASISLPSGRSKVDVDNDGDFEAPADGSDEEPAAADDELEVEPAAAAADDDSEDEADCRTVESPYKDKDGLTRIGRQPMEPAIHVRWAPKTVTVGHIRYKTYLTWYKTDRKVIVADRAVHDAEMKATQEKLISSLSVYDEADTKVTRLCDYTGVELSWAPGPRSHSMEAIYPYVIRNGQIAYHTAQNVCAVSTSLNLAKGKSTPILLPLVANWLAVMDAEMPFEQRQGRSAWSFNAIQNESVMTHMFGLRLGHKAQAREWGTWTLEKQEEVLECIRTGIKTSDIANALDGYAVEDFVFLIHAKDMRRDKEASRPEFYETLSKLAEKHGLSPQEFEYYLTIPAPDGNGRVLYPFHPLSKPQAMALGWNWRSMRGVAKRMVDQLPICNAPAEKAGLSESALNPTTLICWLVAHFSRRIQQTKLERPGASRDEIHFYGMLDRWMFPIVPWRGHAFKASLCKLQDHGIAMFTGILQPGEGEAFDPLVHIDMDTCTVTIDTWLTNNTMRNYAPSDWSSPRDLLRMVPLSHPYWRVDLSLGDAMWKGTSDETITPIRPSPAFSMRLMPIAPWTHGPDGNLAFSIFKCEHCTARFDTAGSLVDHCRLQHESGMSGRLDQPNDKDQDLVIQEYWESVTCDDCGRVCESMARLRLHIASVHGPPRFACSLCNKKYKALASLQKHELRIHSIERPSKSKRKDKAVVEPSRTEVEEAVDVDRPLFHCNDCPKVFKKPYELKYHRKAKHPAEGEEQFPCNDCDKVFTYKSSLTAHRRSEHPAEGEEIQRFQCNDCDKSFTHKGNLNVHRKVQHPAEGEEIERFQCNDCEKSYVDKRGLREHREIKHPAEGEEMERFQCDDCEKSYVDKRGLRQHRKIKHPAEGKEI</sequence>
<reference evidence="13 14" key="1">
    <citation type="submission" date="2018-01" db="EMBL/GenBank/DDBJ databases">
        <title>Genome characterization of the sugarcane-associated fungus Trichoderma ghanense CCMA-1212 and their application in lignocelulose bioconversion.</title>
        <authorList>
            <person name="Steindorff A.S."/>
            <person name="Mendes T.D."/>
            <person name="Vilela E.S.D."/>
            <person name="Rodrigues D.S."/>
            <person name="Formighieri E.F."/>
            <person name="Melo I.S."/>
            <person name="Favaro L.C.L."/>
        </authorList>
    </citation>
    <scope>NUCLEOTIDE SEQUENCE [LARGE SCALE GENOMIC DNA]</scope>
    <source>
        <strain evidence="13 14">CCMA-1212</strain>
    </source>
</reference>
<dbReference type="PROSITE" id="PS50157">
    <property type="entry name" value="ZINC_FINGER_C2H2_2"/>
    <property type="match status" value="7"/>
</dbReference>
<dbReference type="Proteomes" id="UP001642720">
    <property type="component" value="Unassembled WGS sequence"/>
</dbReference>
<evidence type="ECO:0000256" key="2">
    <source>
        <dbReference type="ARBA" id="ARBA00022723"/>
    </source>
</evidence>
<evidence type="ECO:0000256" key="11">
    <source>
        <dbReference type="SAM" id="MobiDB-lite"/>
    </source>
</evidence>
<feature type="compositionally biased region" description="Basic and acidic residues" evidence="11">
    <location>
        <begin position="311"/>
        <end position="325"/>
    </location>
</feature>
<evidence type="ECO:0000313" key="14">
    <source>
        <dbReference type="Proteomes" id="UP001642720"/>
    </source>
</evidence>
<evidence type="ECO:0000256" key="8">
    <source>
        <dbReference type="ARBA" id="ARBA00023242"/>
    </source>
</evidence>
<keyword evidence="10" id="KW-0175">Coiled coil</keyword>
<feature type="domain" description="C2H2-type" evidence="12">
    <location>
        <begin position="1032"/>
        <end position="1060"/>
    </location>
</feature>
<feature type="domain" description="C2H2-type" evidence="12">
    <location>
        <begin position="833"/>
        <end position="861"/>
    </location>
</feature>
<evidence type="ECO:0000256" key="6">
    <source>
        <dbReference type="ARBA" id="ARBA00023015"/>
    </source>
</evidence>
<dbReference type="EMBL" id="PPTA01000006">
    <property type="protein sequence ID" value="TFB02733.1"/>
    <property type="molecule type" value="Genomic_DNA"/>
</dbReference>
<evidence type="ECO:0000313" key="13">
    <source>
        <dbReference type="EMBL" id="TFB02733.1"/>
    </source>
</evidence>
<evidence type="ECO:0000256" key="1">
    <source>
        <dbReference type="ARBA" id="ARBA00004123"/>
    </source>
</evidence>